<organism evidence="1 2">
    <name type="scientific">Caerostris extrusa</name>
    <name type="common">Bark spider</name>
    <name type="synonym">Caerostris bankana</name>
    <dbReference type="NCBI Taxonomy" id="172846"/>
    <lineage>
        <taxon>Eukaryota</taxon>
        <taxon>Metazoa</taxon>
        <taxon>Ecdysozoa</taxon>
        <taxon>Arthropoda</taxon>
        <taxon>Chelicerata</taxon>
        <taxon>Arachnida</taxon>
        <taxon>Araneae</taxon>
        <taxon>Araneomorphae</taxon>
        <taxon>Entelegynae</taxon>
        <taxon>Araneoidea</taxon>
        <taxon>Araneidae</taxon>
        <taxon>Caerostris</taxon>
    </lineage>
</organism>
<dbReference type="EMBL" id="BPLR01020892">
    <property type="protein sequence ID" value="GIX83663.1"/>
    <property type="molecule type" value="Genomic_DNA"/>
</dbReference>
<dbReference type="Proteomes" id="UP001054945">
    <property type="component" value="Unassembled WGS sequence"/>
</dbReference>
<comment type="caution">
    <text evidence="1">The sequence shown here is derived from an EMBL/GenBank/DDBJ whole genome shotgun (WGS) entry which is preliminary data.</text>
</comment>
<sequence>MCYHFLYGIYKRPIIEKCSQKNLHQYFRVQIMIPISILIREMEYVRKEESWDAANDFKERLEEMISGYMNKRKGSHSVVEQWPVKTINSKTEARKKQL</sequence>
<accession>A0AAV4NGN4</accession>
<gene>
    <name evidence="1" type="ORF">CEXT_71831</name>
</gene>
<keyword evidence="2" id="KW-1185">Reference proteome</keyword>
<proteinExistence type="predicted"/>
<name>A0AAV4NGN4_CAEEX</name>
<reference evidence="1 2" key="1">
    <citation type="submission" date="2021-06" db="EMBL/GenBank/DDBJ databases">
        <title>Caerostris extrusa draft genome.</title>
        <authorList>
            <person name="Kono N."/>
            <person name="Arakawa K."/>
        </authorList>
    </citation>
    <scope>NUCLEOTIDE SEQUENCE [LARGE SCALE GENOMIC DNA]</scope>
</reference>
<protein>
    <submittedName>
        <fullName evidence="1">Uncharacterized protein</fullName>
    </submittedName>
</protein>
<evidence type="ECO:0000313" key="2">
    <source>
        <dbReference type="Proteomes" id="UP001054945"/>
    </source>
</evidence>
<evidence type="ECO:0000313" key="1">
    <source>
        <dbReference type="EMBL" id="GIX83663.1"/>
    </source>
</evidence>
<dbReference type="AlphaFoldDB" id="A0AAV4NGN4"/>